<dbReference type="CDD" id="cd08411">
    <property type="entry name" value="PBP2_OxyR"/>
    <property type="match status" value="1"/>
</dbReference>
<proteinExistence type="inferred from homology"/>
<dbReference type="FunFam" id="1.10.10.10:FF:000001">
    <property type="entry name" value="LysR family transcriptional regulator"/>
    <property type="match status" value="1"/>
</dbReference>
<dbReference type="Pfam" id="PF00126">
    <property type="entry name" value="HTH_1"/>
    <property type="match status" value="1"/>
</dbReference>
<evidence type="ECO:0000256" key="2">
    <source>
        <dbReference type="ARBA" id="ARBA00023015"/>
    </source>
</evidence>
<dbReference type="Gene3D" id="3.40.190.10">
    <property type="entry name" value="Periplasmic binding protein-like II"/>
    <property type="match status" value="2"/>
</dbReference>
<dbReference type="EMBL" id="CP003349">
    <property type="protein sequence ID" value="AFD08646.1"/>
    <property type="molecule type" value="Genomic_DNA"/>
</dbReference>
<evidence type="ECO:0000256" key="3">
    <source>
        <dbReference type="ARBA" id="ARBA00023125"/>
    </source>
</evidence>
<dbReference type="PANTHER" id="PTHR30419:SF29">
    <property type="entry name" value="LYSR-FAMILY TRANSCRIPTIONAL REGULATOR"/>
    <property type="match status" value="1"/>
</dbReference>
<accession>H8KLE4</accession>
<evidence type="ECO:0000313" key="6">
    <source>
        <dbReference type="EMBL" id="AFD08646.1"/>
    </source>
</evidence>
<dbReference type="KEGG" id="scn:Solca_3642"/>
<dbReference type="Proteomes" id="UP000007590">
    <property type="component" value="Chromosome"/>
</dbReference>
<comment type="similarity">
    <text evidence="1">Belongs to the LysR transcriptional regulatory family.</text>
</comment>
<dbReference type="HOGENOM" id="CLU_039613_6_2_10"/>
<dbReference type="GO" id="GO:0003700">
    <property type="term" value="F:DNA-binding transcription factor activity"/>
    <property type="evidence" value="ECO:0007669"/>
    <property type="project" value="InterPro"/>
</dbReference>
<reference evidence="6" key="1">
    <citation type="submission" date="2012-02" db="EMBL/GenBank/DDBJ databases">
        <title>The complete genome of Solitalea canadensis DSM 3403.</title>
        <authorList>
            <consortium name="US DOE Joint Genome Institute (JGI-PGF)"/>
            <person name="Lucas S."/>
            <person name="Copeland A."/>
            <person name="Lapidus A."/>
            <person name="Glavina del Rio T."/>
            <person name="Dalin E."/>
            <person name="Tice H."/>
            <person name="Bruce D."/>
            <person name="Goodwin L."/>
            <person name="Pitluck S."/>
            <person name="Peters L."/>
            <person name="Ovchinnikova G."/>
            <person name="Lu M."/>
            <person name="Kyrpides N."/>
            <person name="Mavromatis K."/>
            <person name="Ivanova N."/>
            <person name="Brettin T."/>
            <person name="Detter J.C."/>
            <person name="Han C."/>
            <person name="Larimer F."/>
            <person name="Land M."/>
            <person name="Hauser L."/>
            <person name="Markowitz V."/>
            <person name="Cheng J.-F."/>
            <person name="Hugenholtz P."/>
            <person name="Woyke T."/>
            <person name="Wu D."/>
            <person name="Spring S."/>
            <person name="Schroeder M."/>
            <person name="Kopitz M."/>
            <person name="Brambilla E."/>
            <person name="Klenk H.-P."/>
            <person name="Eisen J.A."/>
        </authorList>
    </citation>
    <scope>NUCLEOTIDE SEQUENCE</scope>
    <source>
        <strain evidence="6">DSM 3403</strain>
    </source>
</reference>
<dbReference type="Gene3D" id="1.10.10.10">
    <property type="entry name" value="Winged helix-like DNA-binding domain superfamily/Winged helix DNA-binding domain"/>
    <property type="match status" value="1"/>
</dbReference>
<organism evidence="6 7">
    <name type="scientific">Solitalea canadensis (strain ATCC 29591 / DSM 3403 / JCM 21819 / LMG 8368 / NBRC 15130 / NCIMB 12057 / USAM 9D)</name>
    <name type="common">Flexibacter canadensis</name>
    <dbReference type="NCBI Taxonomy" id="929556"/>
    <lineage>
        <taxon>Bacteria</taxon>
        <taxon>Pseudomonadati</taxon>
        <taxon>Bacteroidota</taxon>
        <taxon>Sphingobacteriia</taxon>
        <taxon>Sphingobacteriales</taxon>
        <taxon>Sphingobacteriaceae</taxon>
        <taxon>Solitalea</taxon>
    </lineage>
</organism>
<keyword evidence="3" id="KW-0238">DNA-binding</keyword>
<dbReference type="RefSeq" id="WP_014681869.1">
    <property type="nucleotide sequence ID" value="NC_017770.1"/>
</dbReference>
<name>H8KLE4_SOLCM</name>
<evidence type="ECO:0000256" key="1">
    <source>
        <dbReference type="ARBA" id="ARBA00009437"/>
    </source>
</evidence>
<dbReference type="InterPro" id="IPR036388">
    <property type="entry name" value="WH-like_DNA-bd_sf"/>
</dbReference>
<gene>
    <name evidence="6" type="ordered locus">Solca_3642</name>
</gene>
<dbReference type="InterPro" id="IPR000847">
    <property type="entry name" value="LysR_HTH_N"/>
</dbReference>
<sequence length="314" mass="36010">MTLTQLEYIVAVDTFRHFATAADNCFVTQPTLSMQIQKLEEELGIRLFDRSKQPVLPTEAGKEVIAQARVILQESARLKEIVKNKVGEIEGHLRLGIIPTLAPYLLPLFLNSFLEKYPKVKISVWEETTENIVDHLKHNRLDAGILVTPLNDGSIYEYPLFYEELVVYVSKANELMNKQYVLADDIDIKKLWLLQESHCMRSQIMNLCHLHNQLKEDNNFEYEAGSIETLKKMVELNNGITILPELAVNDLSEEKKAQVRNFSGPVPVREVSAVTHRTYVKKRLIDALMAEINKVVPEHMLQREHLNVVPINQS</sequence>
<evidence type="ECO:0000256" key="4">
    <source>
        <dbReference type="ARBA" id="ARBA00023163"/>
    </source>
</evidence>
<feature type="domain" description="HTH lysR-type" evidence="5">
    <location>
        <begin position="1"/>
        <end position="58"/>
    </location>
</feature>
<dbReference type="InterPro" id="IPR005119">
    <property type="entry name" value="LysR_subst-bd"/>
</dbReference>
<dbReference type="InterPro" id="IPR050950">
    <property type="entry name" value="HTH-type_LysR_regulators"/>
</dbReference>
<dbReference type="STRING" id="929556.Solca_3642"/>
<dbReference type="SUPFAM" id="SSF53850">
    <property type="entry name" value="Periplasmic binding protein-like II"/>
    <property type="match status" value="1"/>
</dbReference>
<dbReference type="PRINTS" id="PR00039">
    <property type="entry name" value="HTHLYSR"/>
</dbReference>
<dbReference type="PROSITE" id="PS50931">
    <property type="entry name" value="HTH_LYSR"/>
    <property type="match status" value="1"/>
</dbReference>
<evidence type="ECO:0000313" key="7">
    <source>
        <dbReference type="Proteomes" id="UP000007590"/>
    </source>
</evidence>
<keyword evidence="2" id="KW-0805">Transcription regulation</keyword>
<dbReference type="Pfam" id="PF03466">
    <property type="entry name" value="LysR_substrate"/>
    <property type="match status" value="1"/>
</dbReference>
<dbReference type="SUPFAM" id="SSF46785">
    <property type="entry name" value="Winged helix' DNA-binding domain"/>
    <property type="match status" value="1"/>
</dbReference>
<protein>
    <submittedName>
        <fullName evidence="6">Transcriptional regulator</fullName>
    </submittedName>
</protein>
<dbReference type="OrthoDB" id="9803735at2"/>
<keyword evidence="4" id="KW-0804">Transcription</keyword>
<keyword evidence="7" id="KW-1185">Reference proteome</keyword>
<dbReference type="GO" id="GO:0005829">
    <property type="term" value="C:cytosol"/>
    <property type="evidence" value="ECO:0007669"/>
    <property type="project" value="TreeGrafter"/>
</dbReference>
<dbReference type="InterPro" id="IPR036390">
    <property type="entry name" value="WH_DNA-bd_sf"/>
</dbReference>
<dbReference type="GO" id="GO:0003677">
    <property type="term" value="F:DNA binding"/>
    <property type="evidence" value="ECO:0007669"/>
    <property type="project" value="UniProtKB-KW"/>
</dbReference>
<evidence type="ECO:0000259" key="5">
    <source>
        <dbReference type="PROSITE" id="PS50931"/>
    </source>
</evidence>
<dbReference type="AlphaFoldDB" id="H8KLE4"/>
<dbReference type="PANTHER" id="PTHR30419">
    <property type="entry name" value="HTH-TYPE TRANSCRIPTIONAL REGULATOR YBHD"/>
    <property type="match status" value="1"/>
</dbReference>
<dbReference type="eggNOG" id="COG0583">
    <property type="taxonomic scope" value="Bacteria"/>
</dbReference>